<dbReference type="RefSeq" id="WP_377542882.1">
    <property type="nucleotide sequence ID" value="NZ_JBHSBN010000003.1"/>
</dbReference>
<feature type="transmembrane region" description="Helical" evidence="1">
    <location>
        <begin position="129"/>
        <end position="146"/>
    </location>
</feature>
<dbReference type="InterPro" id="IPR036938">
    <property type="entry name" value="PAP2/HPO_sf"/>
</dbReference>
<comment type="caution">
    <text evidence="3">The sequence shown here is derived from an EMBL/GenBank/DDBJ whole genome shotgun (WGS) entry which is preliminary data.</text>
</comment>
<evidence type="ECO:0000313" key="3">
    <source>
        <dbReference type="EMBL" id="MFC4105681.1"/>
    </source>
</evidence>
<dbReference type="SMART" id="SM00014">
    <property type="entry name" value="acidPPc"/>
    <property type="match status" value="1"/>
</dbReference>
<feature type="transmembrane region" description="Helical" evidence="1">
    <location>
        <begin position="64"/>
        <end position="82"/>
    </location>
</feature>
<dbReference type="EMBL" id="JBHSBN010000003">
    <property type="protein sequence ID" value="MFC4105681.1"/>
    <property type="molecule type" value="Genomic_DNA"/>
</dbReference>
<feature type="transmembrane region" description="Helical" evidence="1">
    <location>
        <begin position="89"/>
        <end position="109"/>
    </location>
</feature>
<keyword evidence="4" id="KW-1185">Reference proteome</keyword>
<reference evidence="4" key="1">
    <citation type="journal article" date="2019" name="Int. J. Syst. Evol. Microbiol.">
        <title>The Global Catalogue of Microorganisms (GCM) 10K type strain sequencing project: providing services to taxonomists for standard genome sequencing and annotation.</title>
        <authorList>
            <consortium name="The Broad Institute Genomics Platform"/>
            <consortium name="The Broad Institute Genome Sequencing Center for Infectious Disease"/>
            <person name="Wu L."/>
            <person name="Ma J."/>
        </authorList>
    </citation>
    <scope>NUCLEOTIDE SEQUENCE [LARGE SCALE GENOMIC DNA]</scope>
    <source>
        <strain evidence="4">2902at01</strain>
    </source>
</reference>
<accession>A0ABV8KI04</accession>
<feature type="domain" description="Phosphatidic acid phosphatase type 2/haloperoxidase" evidence="2">
    <location>
        <begin position="88"/>
        <end position="198"/>
    </location>
</feature>
<keyword evidence="1" id="KW-0472">Membrane</keyword>
<keyword evidence="1" id="KW-0812">Transmembrane</keyword>
<name>A0ABV8KI04_9ACTN</name>
<dbReference type="SUPFAM" id="SSF48317">
    <property type="entry name" value="Acid phosphatase/Vanadium-dependent haloperoxidase"/>
    <property type="match status" value="1"/>
</dbReference>
<dbReference type="InterPro" id="IPR000326">
    <property type="entry name" value="PAP2/HPO"/>
</dbReference>
<protein>
    <submittedName>
        <fullName evidence="3">Phosphatase PAP2 family protein</fullName>
    </submittedName>
</protein>
<proteinExistence type="predicted"/>
<evidence type="ECO:0000259" key="2">
    <source>
        <dbReference type="SMART" id="SM00014"/>
    </source>
</evidence>
<feature type="transmembrane region" description="Helical" evidence="1">
    <location>
        <begin position="155"/>
        <end position="177"/>
    </location>
</feature>
<dbReference type="Proteomes" id="UP001595868">
    <property type="component" value="Unassembled WGS sequence"/>
</dbReference>
<evidence type="ECO:0000313" key="4">
    <source>
        <dbReference type="Proteomes" id="UP001595868"/>
    </source>
</evidence>
<keyword evidence="1" id="KW-1133">Transmembrane helix</keyword>
<sequence length="224" mass="22759">MITRTPLAVPLVALAGLLALLALTMVGWAPLAGLDAAVSAAFRGYGTDRPGLIAVLRIATDVAATGPFLAAGLLATLVLAAARRRRPAVFCAVVTVLVPVTWSLLHLLLHHPRPVDGFVVATSNGFPSGHTSNAAAAALAAVLLLWHRLGRPARVALAVLAAAFAVLIGLTRVALLAHWPVDVLGGWLLALTLVPLAARLAGSDRVAADRTGAGPTARGPVPAG</sequence>
<dbReference type="Gene3D" id="1.20.144.10">
    <property type="entry name" value="Phosphatidic acid phosphatase type 2/haloperoxidase"/>
    <property type="match status" value="1"/>
</dbReference>
<dbReference type="PANTHER" id="PTHR14969:SF13">
    <property type="entry name" value="AT30094P"/>
    <property type="match status" value="1"/>
</dbReference>
<feature type="transmembrane region" description="Helical" evidence="1">
    <location>
        <begin position="183"/>
        <end position="201"/>
    </location>
</feature>
<gene>
    <name evidence="3" type="ORF">ACFOX0_06990</name>
</gene>
<organism evidence="3 4">
    <name type="scientific">Micromonospora zhanjiangensis</name>
    <dbReference type="NCBI Taxonomy" id="1522057"/>
    <lineage>
        <taxon>Bacteria</taxon>
        <taxon>Bacillati</taxon>
        <taxon>Actinomycetota</taxon>
        <taxon>Actinomycetes</taxon>
        <taxon>Micromonosporales</taxon>
        <taxon>Micromonosporaceae</taxon>
        <taxon>Micromonospora</taxon>
    </lineage>
</organism>
<dbReference type="PANTHER" id="PTHR14969">
    <property type="entry name" value="SPHINGOSINE-1-PHOSPHATE PHOSPHOHYDROLASE"/>
    <property type="match status" value="1"/>
</dbReference>
<evidence type="ECO:0000256" key="1">
    <source>
        <dbReference type="SAM" id="Phobius"/>
    </source>
</evidence>
<dbReference type="Pfam" id="PF01569">
    <property type="entry name" value="PAP2"/>
    <property type="match status" value="1"/>
</dbReference>